<dbReference type="GO" id="GO:0006567">
    <property type="term" value="P:L-threonine catabolic process"/>
    <property type="evidence" value="ECO:0007669"/>
    <property type="project" value="TreeGrafter"/>
</dbReference>
<evidence type="ECO:0000313" key="7">
    <source>
        <dbReference type="EMBL" id="BBM82230.1"/>
    </source>
</evidence>
<name>A0A5S9IJK3_UABAM</name>
<keyword evidence="8" id="KW-1185">Reference proteome</keyword>
<dbReference type="SUPFAM" id="SSF53383">
    <property type="entry name" value="PLP-dependent transferases"/>
    <property type="match status" value="1"/>
</dbReference>
<comment type="cofactor">
    <cofactor evidence="1">
        <name>pyridoxal 5'-phosphate</name>
        <dbReference type="ChEBI" id="CHEBI:597326"/>
    </cofactor>
</comment>
<organism evidence="7 8">
    <name type="scientific">Uabimicrobium amorphum</name>
    <dbReference type="NCBI Taxonomy" id="2596890"/>
    <lineage>
        <taxon>Bacteria</taxon>
        <taxon>Pseudomonadati</taxon>
        <taxon>Planctomycetota</taxon>
        <taxon>Candidatus Uabimicrobiia</taxon>
        <taxon>Candidatus Uabimicrobiales</taxon>
        <taxon>Candidatus Uabimicrobiaceae</taxon>
        <taxon>Candidatus Uabimicrobium</taxon>
    </lineage>
</organism>
<feature type="domain" description="Aromatic amino acid beta-eliminating lyase/threonine aldolase" evidence="6">
    <location>
        <begin position="3"/>
        <end position="284"/>
    </location>
</feature>
<evidence type="ECO:0000313" key="8">
    <source>
        <dbReference type="Proteomes" id="UP000326354"/>
    </source>
</evidence>
<sequence>MIDLRSDTVTQPCDEMRKKMATAIVGDDMFGEDPSVNELQEFARKITGKEEVLFVPSASMSNQLAVKALTAPGDAIAVLKHAHVYRYESGAAPLLSGVTMLQVGDKRGIISVEEIGNTIPPDDQHYPPLTLLCMENTHNGQIVPIDNIKKLHEYCCEKDIKMHLDGARIFNASVATGIDVKDYAKYFDTVTICLSKGLGAPIGALICSNKQYAKKIHRFRKVMGGAMRQSGIIAAAGLYALQNNVQHLSMDHKNAQHLASGLKDLNYLEILGPVETNMVFVSYAQSKISGEALQEHMMSKGVNIVVDEAKKMIRLVTHRDITMQHIDHVLEQLHCFAS</sequence>
<dbReference type="Gene3D" id="3.90.1150.10">
    <property type="entry name" value="Aspartate Aminotransferase, domain 1"/>
    <property type="match status" value="1"/>
</dbReference>
<dbReference type="GO" id="GO:0005829">
    <property type="term" value="C:cytosol"/>
    <property type="evidence" value="ECO:0007669"/>
    <property type="project" value="TreeGrafter"/>
</dbReference>
<keyword evidence="3" id="KW-0663">Pyridoxal phosphate</keyword>
<keyword evidence="4" id="KW-0456">Lyase</keyword>
<dbReference type="CDD" id="cd06502">
    <property type="entry name" value="TA_like"/>
    <property type="match status" value="1"/>
</dbReference>
<dbReference type="KEGG" id="uam:UABAM_00573"/>
<dbReference type="Pfam" id="PF01212">
    <property type="entry name" value="Beta_elim_lyase"/>
    <property type="match status" value="1"/>
</dbReference>
<dbReference type="OrthoDB" id="9774495at2"/>
<feature type="modified residue" description="N6-(pyridoxal phosphate)lysine" evidence="5">
    <location>
        <position position="196"/>
    </location>
</feature>
<evidence type="ECO:0000256" key="2">
    <source>
        <dbReference type="ARBA" id="ARBA00006966"/>
    </source>
</evidence>
<gene>
    <name evidence="7" type="ORF">UABAM_00573</name>
</gene>
<dbReference type="FunFam" id="3.40.640.10:FF:000030">
    <property type="entry name" value="Low-specificity L-threonine aldolase"/>
    <property type="match status" value="1"/>
</dbReference>
<evidence type="ECO:0000259" key="6">
    <source>
        <dbReference type="Pfam" id="PF01212"/>
    </source>
</evidence>
<dbReference type="NCBIfam" id="NF007825">
    <property type="entry name" value="PRK10534.1"/>
    <property type="match status" value="1"/>
</dbReference>
<dbReference type="AlphaFoldDB" id="A0A5S9IJK3"/>
<evidence type="ECO:0000256" key="1">
    <source>
        <dbReference type="ARBA" id="ARBA00001933"/>
    </source>
</evidence>
<dbReference type="GO" id="GO:0008732">
    <property type="term" value="F:L-allo-threonine aldolase activity"/>
    <property type="evidence" value="ECO:0007669"/>
    <property type="project" value="TreeGrafter"/>
</dbReference>
<dbReference type="InterPro" id="IPR015421">
    <property type="entry name" value="PyrdxlP-dep_Trfase_major"/>
</dbReference>
<dbReference type="InterPro" id="IPR015424">
    <property type="entry name" value="PyrdxlP-dep_Trfase"/>
</dbReference>
<evidence type="ECO:0000256" key="5">
    <source>
        <dbReference type="PIRSR" id="PIRSR017617-1"/>
    </source>
</evidence>
<dbReference type="InterPro" id="IPR023603">
    <property type="entry name" value="Low_specificity_L-TA-like"/>
</dbReference>
<dbReference type="PANTHER" id="PTHR48097:SF9">
    <property type="entry name" value="L-THREONINE ALDOLASE"/>
    <property type="match status" value="1"/>
</dbReference>
<proteinExistence type="inferred from homology"/>
<evidence type="ECO:0000256" key="3">
    <source>
        <dbReference type="ARBA" id="ARBA00022898"/>
    </source>
</evidence>
<evidence type="ECO:0000256" key="4">
    <source>
        <dbReference type="ARBA" id="ARBA00023239"/>
    </source>
</evidence>
<dbReference type="NCBIfam" id="NF041359">
    <property type="entry name" value="GntG_guanitoxin"/>
    <property type="match status" value="1"/>
</dbReference>
<dbReference type="PIRSF" id="PIRSF017617">
    <property type="entry name" value="Thr_aldolase"/>
    <property type="match status" value="1"/>
</dbReference>
<reference evidence="7 8" key="1">
    <citation type="submission" date="2019-08" db="EMBL/GenBank/DDBJ databases">
        <title>Complete genome sequence of Candidatus Uab amorphum.</title>
        <authorList>
            <person name="Shiratori T."/>
            <person name="Suzuki S."/>
            <person name="Kakizawa Y."/>
            <person name="Ishida K."/>
        </authorList>
    </citation>
    <scope>NUCLEOTIDE SEQUENCE [LARGE SCALE GENOMIC DNA]</scope>
    <source>
        <strain evidence="7 8">SRT547</strain>
    </source>
</reference>
<dbReference type="PANTHER" id="PTHR48097">
    <property type="entry name" value="L-THREONINE ALDOLASE-RELATED"/>
    <property type="match status" value="1"/>
</dbReference>
<dbReference type="InterPro" id="IPR001597">
    <property type="entry name" value="ArAA_b-elim_lyase/Thr_aldolase"/>
</dbReference>
<dbReference type="EMBL" id="AP019860">
    <property type="protein sequence ID" value="BBM82230.1"/>
    <property type="molecule type" value="Genomic_DNA"/>
</dbReference>
<accession>A0A5S9IJK3</accession>
<dbReference type="InterPro" id="IPR015422">
    <property type="entry name" value="PyrdxlP-dep_Trfase_small"/>
</dbReference>
<dbReference type="Proteomes" id="UP000326354">
    <property type="component" value="Chromosome"/>
</dbReference>
<dbReference type="GO" id="GO:0006545">
    <property type="term" value="P:glycine biosynthetic process"/>
    <property type="evidence" value="ECO:0007669"/>
    <property type="project" value="TreeGrafter"/>
</dbReference>
<comment type="similarity">
    <text evidence="2">Belongs to the threonine aldolase family.</text>
</comment>
<protein>
    <submittedName>
        <fullName evidence="7">Threonine aldolase</fullName>
    </submittedName>
</protein>
<dbReference type="RefSeq" id="WP_151966481.1">
    <property type="nucleotide sequence ID" value="NZ_AP019860.1"/>
</dbReference>
<dbReference type="Gene3D" id="3.40.640.10">
    <property type="entry name" value="Type I PLP-dependent aspartate aminotransferase-like (Major domain)"/>
    <property type="match status" value="1"/>
</dbReference>